<evidence type="ECO:0000313" key="1">
    <source>
        <dbReference type="EMBL" id="HGY39572.1"/>
    </source>
</evidence>
<name>A0A7V4WLM2_9BACT</name>
<dbReference type="EMBL" id="DTIY01000050">
    <property type="protein sequence ID" value="HGY39572.1"/>
    <property type="molecule type" value="Genomic_DNA"/>
</dbReference>
<proteinExistence type="predicted"/>
<sequence>MEIRLTIHAREKLSQRNIPLELVRLVVLEPELTLRDRNDPELIHYVRGFEGKFLRVLGRWEKEGTFLLVSAFFDRRLRKAREGHDQDSVR</sequence>
<gene>
    <name evidence="1" type="ORF">ENW11_07210</name>
</gene>
<organism evidence="1">
    <name type="scientific">Candidatus Caldatribacterium saccharofermentans</name>
    <dbReference type="NCBI Taxonomy" id="1454753"/>
    <lineage>
        <taxon>Bacteria</taxon>
        <taxon>Pseudomonadati</taxon>
        <taxon>Atribacterota</taxon>
        <taxon>Atribacteria</taxon>
        <taxon>Atribacterales</taxon>
        <taxon>Candidatus Caldatribacteriaceae</taxon>
        <taxon>Candidatus Caldatribacterium</taxon>
    </lineage>
</organism>
<accession>A0A7V4WLM2</accession>
<protein>
    <submittedName>
        <fullName evidence="1">DUF4258 domain-containing protein</fullName>
    </submittedName>
</protein>
<dbReference type="AlphaFoldDB" id="A0A7V4WLM2"/>
<reference evidence="1" key="1">
    <citation type="journal article" date="2020" name="mSystems">
        <title>Genome- and Community-Level Interaction Insights into Carbon Utilization and Element Cycling Functions of Hydrothermarchaeota in Hydrothermal Sediment.</title>
        <authorList>
            <person name="Zhou Z."/>
            <person name="Liu Y."/>
            <person name="Xu W."/>
            <person name="Pan J."/>
            <person name="Luo Z.H."/>
            <person name="Li M."/>
        </authorList>
    </citation>
    <scope>NUCLEOTIDE SEQUENCE [LARGE SCALE GENOMIC DNA]</scope>
    <source>
        <strain evidence="1">SpSt-82</strain>
    </source>
</reference>
<comment type="caution">
    <text evidence="1">The sequence shown here is derived from an EMBL/GenBank/DDBJ whole genome shotgun (WGS) entry which is preliminary data.</text>
</comment>